<sequence>MKKIDKVKIQHFKAFQAEEEFNFRSKHVLAYGNNGSGKSSLFWALYTFLQSSIKTNDDEVKKYFADFVESNRATHQTLKNIYATNDNEPHIKLIINEANGNSKTYQIGNSNPGTRPENNGNDTTIQELNLASDFINYKLLHNFYRATHRQEINLWQVFERDIFPFLTEGTKNWLDIIKEKTTDIPRRNGGSARSGHARSNFDTALEALNQNIEDKLSEIANTANDFMKKHFFNKKDVLKVELKFLKKFSFDLVKRKIWEENHEAMRLDSLKIGLVVKLKRNGSENWDTLQRVQSFLNESQLTKIAIGIRIGALRSRVQSTDFKILVLDDMLISLDMSNRMDIIRVLLNTDNDPELEQIFGGFQKIILTHDLGFYELVKRYTSAHDWEYFKFHSSDKLYEAPIIRKDKSRLEKAESFLVDGEYDACGNELRKETEAVLDKYLKGLNMAANGEFEPLMSKLNRALNQLTETKRRDFTKAISNRGMSKELIEKLKTDFENDATLEPAEKGKLRGLKNDLTNYVLKQIDLRNDSENLINEAKDILKRIMNPASHSSFEPLYEAELRKAINGVVALKEKLESI</sequence>
<organism evidence="2 3">
    <name type="scientific">Breznakibacter xylanolyticus</name>
    <dbReference type="NCBI Taxonomy" id="990"/>
    <lineage>
        <taxon>Bacteria</taxon>
        <taxon>Pseudomonadati</taxon>
        <taxon>Bacteroidota</taxon>
        <taxon>Bacteroidia</taxon>
        <taxon>Marinilabiliales</taxon>
        <taxon>Marinilabiliaceae</taxon>
        <taxon>Breznakibacter</taxon>
    </lineage>
</organism>
<dbReference type="PANTHER" id="PTHR32182:SF22">
    <property type="entry name" value="ATP-DEPENDENT ENDONUCLEASE, OLD FAMILY-RELATED"/>
    <property type="match status" value="1"/>
</dbReference>
<comment type="caution">
    <text evidence="2">The sequence shown here is derived from an EMBL/GenBank/DDBJ whole genome shotgun (WGS) entry which is preliminary data.</text>
</comment>
<dbReference type="InterPro" id="IPR027417">
    <property type="entry name" value="P-loop_NTPase"/>
</dbReference>
<dbReference type="AlphaFoldDB" id="A0A2W7MVK8"/>
<dbReference type="Proteomes" id="UP000249239">
    <property type="component" value="Unassembled WGS sequence"/>
</dbReference>
<evidence type="ECO:0000313" key="2">
    <source>
        <dbReference type="EMBL" id="PZX11671.1"/>
    </source>
</evidence>
<gene>
    <name evidence="2" type="ORF">LX69_03083</name>
</gene>
<evidence type="ECO:0000259" key="1">
    <source>
        <dbReference type="Pfam" id="PF13476"/>
    </source>
</evidence>
<dbReference type="InterPro" id="IPR038729">
    <property type="entry name" value="Rad50/SbcC_AAA"/>
</dbReference>
<protein>
    <submittedName>
        <fullName evidence="2">AAA domain-containing protein</fullName>
    </submittedName>
</protein>
<feature type="domain" description="Rad50/SbcC-type AAA" evidence="1">
    <location>
        <begin position="6"/>
        <end position="184"/>
    </location>
</feature>
<proteinExistence type="predicted"/>
<keyword evidence="3" id="KW-1185">Reference proteome</keyword>
<dbReference type="OrthoDB" id="1023918at2"/>
<evidence type="ECO:0000313" key="3">
    <source>
        <dbReference type="Proteomes" id="UP000249239"/>
    </source>
</evidence>
<dbReference type="Gene3D" id="3.40.50.300">
    <property type="entry name" value="P-loop containing nucleotide triphosphate hydrolases"/>
    <property type="match status" value="1"/>
</dbReference>
<dbReference type="EMBL" id="QKZK01000038">
    <property type="protein sequence ID" value="PZX11671.1"/>
    <property type="molecule type" value="Genomic_DNA"/>
</dbReference>
<dbReference type="GO" id="GO:0000731">
    <property type="term" value="P:DNA synthesis involved in DNA repair"/>
    <property type="evidence" value="ECO:0007669"/>
    <property type="project" value="TreeGrafter"/>
</dbReference>
<reference evidence="2 3" key="1">
    <citation type="submission" date="2018-06" db="EMBL/GenBank/DDBJ databases">
        <title>Genomic Encyclopedia of Archaeal and Bacterial Type Strains, Phase II (KMG-II): from individual species to whole genera.</title>
        <authorList>
            <person name="Goeker M."/>
        </authorList>
    </citation>
    <scope>NUCLEOTIDE SEQUENCE [LARGE SCALE GENOMIC DNA]</scope>
    <source>
        <strain evidence="2 3">DSM 6779</strain>
    </source>
</reference>
<dbReference type="PANTHER" id="PTHR32182">
    <property type="entry name" value="DNA REPLICATION AND REPAIR PROTEIN RECF"/>
    <property type="match status" value="1"/>
</dbReference>
<dbReference type="GO" id="GO:0006302">
    <property type="term" value="P:double-strand break repair"/>
    <property type="evidence" value="ECO:0007669"/>
    <property type="project" value="InterPro"/>
</dbReference>
<dbReference type="Pfam" id="PF13476">
    <property type="entry name" value="AAA_23"/>
    <property type="match status" value="1"/>
</dbReference>
<accession>A0A2W7MVK8</accession>
<dbReference type="SUPFAM" id="SSF52540">
    <property type="entry name" value="P-loop containing nucleoside triphosphate hydrolases"/>
    <property type="match status" value="1"/>
</dbReference>
<dbReference type="GO" id="GO:0016887">
    <property type="term" value="F:ATP hydrolysis activity"/>
    <property type="evidence" value="ECO:0007669"/>
    <property type="project" value="InterPro"/>
</dbReference>
<name>A0A2W7MVK8_9BACT</name>
<dbReference type="RefSeq" id="WP_111446891.1">
    <property type="nucleotide sequence ID" value="NZ_QKZK01000038.1"/>
</dbReference>